<organism evidence="3 4">
    <name type="scientific">Candidatus Nomurabacteria bacterium GW2011_GWC2_35_8</name>
    <dbReference type="NCBI Taxonomy" id="1618752"/>
    <lineage>
        <taxon>Bacteria</taxon>
        <taxon>Candidatus Nomuraibacteriota</taxon>
    </lineage>
</organism>
<sequence length="134" mass="14643">MNNNVKIFFGVIAVLIVGLAVVFIVQSNAEPTGPGKYDEFATCLKDKGAIFYGAFWCSHCKATKKLFGASTKLLPYVECSTPDASGQTQECTDKNITSYPTWVFADKTELKGEVTFQQLADKTSCVLPILSQSR</sequence>
<evidence type="ECO:0000259" key="2">
    <source>
        <dbReference type="Pfam" id="PF00085"/>
    </source>
</evidence>
<reference evidence="3 4" key="1">
    <citation type="journal article" date="2015" name="Nature">
        <title>rRNA introns, odd ribosomes, and small enigmatic genomes across a large radiation of phyla.</title>
        <authorList>
            <person name="Brown C.T."/>
            <person name="Hug L.A."/>
            <person name="Thomas B.C."/>
            <person name="Sharon I."/>
            <person name="Castelle C.J."/>
            <person name="Singh A."/>
            <person name="Wilkins M.J."/>
            <person name="Williams K.H."/>
            <person name="Banfield J.F."/>
        </authorList>
    </citation>
    <scope>NUCLEOTIDE SEQUENCE [LARGE SCALE GENOMIC DNA]</scope>
</reference>
<dbReference type="SUPFAM" id="SSF52833">
    <property type="entry name" value="Thioredoxin-like"/>
    <property type="match status" value="1"/>
</dbReference>
<proteinExistence type="predicted"/>
<feature type="transmembrane region" description="Helical" evidence="1">
    <location>
        <begin position="7"/>
        <end position="25"/>
    </location>
</feature>
<keyword evidence="1" id="KW-0812">Transmembrane</keyword>
<gene>
    <name evidence="3" type="ORF">UR91_C0036G0003</name>
</gene>
<accession>A0A0G0G7T8</accession>
<comment type="caution">
    <text evidence="3">The sequence shown here is derived from an EMBL/GenBank/DDBJ whole genome shotgun (WGS) entry which is preliminary data.</text>
</comment>
<keyword evidence="1" id="KW-1133">Transmembrane helix</keyword>
<dbReference type="InterPro" id="IPR036249">
    <property type="entry name" value="Thioredoxin-like_sf"/>
</dbReference>
<dbReference type="CDD" id="cd01659">
    <property type="entry name" value="TRX_superfamily"/>
    <property type="match status" value="1"/>
</dbReference>
<evidence type="ECO:0000256" key="1">
    <source>
        <dbReference type="SAM" id="Phobius"/>
    </source>
</evidence>
<feature type="domain" description="Thioredoxin" evidence="2">
    <location>
        <begin position="50"/>
        <end position="113"/>
    </location>
</feature>
<dbReference type="AlphaFoldDB" id="A0A0G0G7T8"/>
<keyword evidence="1" id="KW-0472">Membrane</keyword>
<dbReference type="Pfam" id="PF00085">
    <property type="entry name" value="Thioredoxin"/>
    <property type="match status" value="1"/>
</dbReference>
<dbReference type="Proteomes" id="UP000034798">
    <property type="component" value="Unassembled WGS sequence"/>
</dbReference>
<dbReference type="PANTHER" id="PTHR34573">
    <property type="entry name" value="VKC DOMAIN-CONTAINING PROTEIN"/>
    <property type="match status" value="1"/>
</dbReference>
<dbReference type="InterPro" id="IPR013766">
    <property type="entry name" value="Thioredoxin_domain"/>
</dbReference>
<name>A0A0G0G7T8_9BACT</name>
<dbReference type="EMBL" id="LBQZ01000036">
    <property type="protein sequence ID" value="KKP87782.1"/>
    <property type="molecule type" value="Genomic_DNA"/>
</dbReference>
<evidence type="ECO:0000313" key="3">
    <source>
        <dbReference type="EMBL" id="KKP87782.1"/>
    </source>
</evidence>
<dbReference type="Gene3D" id="3.40.30.10">
    <property type="entry name" value="Glutaredoxin"/>
    <property type="match status" value="1"/>
</dbReference>
<dbReference type="PANTHER" id="PTHR34573:SF1">
    <property type="entry name" value="VITAMIN K EPOXIDE REDUCTASE DOMAIN-CONTAINING PROTEIN"/>
    <property type="match status" value="1"/>
</dbReference>
<protein>
    <submittedName>
        <fullName evidence="3">VKORC1/thioredoxin domain protein</fullName>
    </submittedName>
</protein>
<evidence type="ECO:0000313" key="4">
    <source>
        <dbReference type="Proteomes" id="UP000034798"/>
    </source>
</evidence>